<reference evidence="1 2" key="1">
    <citation type="submission" date="2014-05" db="EMBL/GenBank/DDBJ databases">
        <authorList>
            <person name="Daugherty S.C."/>
            <person name="Tallon L.J."/>
            <person name="Sadzewicz L."/>
            <person name="Kilian M."/>
            <person name="Tettelin H."/>
        </authorList>
    </citation>
    <scope>NUCLEOTIDE SEQUENCE [LARGE SCALE GENOMIC DNA]</scope>
    <source>
        <strain evidence="1 2">SK642</strain>
    </source>
</reference>
<gene>
    <name evidence="1" type="ORF">SK642_1810</name>
</gene>
<dbReference type="AlphaFoldDB" id="A0A081Q9Q5"/>
<name>A0A081Q9Q5_STRMT</name>
<evidence type="ECO:0000313" key="2">
    <source>
        <dbReference type="Proteomes" id="UP000028030"/>
    </source>
</evidence>
<protein>
    <submittedName>
        <fullName evidence="1">Uncharacterized protein</fullName>
    </submittedName>
</protein>
<evidence type="ECO:0000313" key="1">
    <source>
        <dbReference type="EMBL" id="KEQ39678.1"/>
    </source>
</evidence>
<dbReference type="Proteomes" id="UP000028030">
    <property type="component" value="Unassembled WGS sequence"/>
</dbReference>
<comment type="caution">
    <text evidence="1">The sequence shown here is derived from an EMBL/GenBank/DDBJ whole genome shotgun (WGS) entry which is preliminary data.</text>
</comment>
<accession>A0A081Q9Q5</accession>
<organism evidence="1 2">
    <name type="scientific">Streptococcus mitis</name>
    <dbReference type="NCBI Taxonomy" id="28037"/>
    <lineage>
        <taxon>Bacteria</taxon>
        <taxon>Bacillati</taxon>
        <taxon>Bacillota</taxon>
        <taxon>Bacilli</taxon>
        <taxon>Lactobacillales</taxon>
        <taxon>Streptococcaceae</taxon>
        <taxon>Streptococcus</taxon>
        <taxon>Streptococcus mitis group</taxon>
    </lineage>
</organism>
<sequence>MFDLCYSEYAWDSLSKWFIKQFYFTKTIATMQKSNGKSVAFFGEKRLLSQSLFYF</sequence>
<proteinExistence type="predicted"/>
<dbReference type="EMBL" id="JPFW01000009">
    <property type="protein sequence ID" value="KEQ39678.1"/>
    <property type="molecule type" value="Genomic_DNA"/>
</dbReference>